<dbReference type="Gene3D" id="3.30.50.20">
    <property type="entry name" value="prophage-derive protein ybcO"/>
    <property type="match status" value="1"/>
</dbReference>
<dbReference type="RefSeq" id="WP_188636916.1">
    <property type="nucleotide sequence ID" value="NZ_BMNN01000006.1"/>
</dbReference>
<protein>
    <recommendedName>
        <fullName evidence="3">DUF1364 domain-containing protein</fullName>
    </recommendedName>
</protein>
<reference evidence="2" key="1">
    <citation type="journal article" date="2019" name="Int. J. Syst. Evol. Microbiol.">
        <title>The Global Catalogue of Microorganisms (GCM) 10K type strain sequencing project: providing services to taxonomists for standard genome sequencing and annotation.</title>
        <authorList>
            <consortium name="The Broad Institute Genomics Platform"/>
            <consortium name="The Broad Institute Genome Sequencing Center for Infectious Disease"/>
            <person name="Wu L."/>
            <person name="Ma J."/>
        </authorList>
    </citation>
    <scope>NUCLEOTIDE SEQUENCE [LARGE SCALE GENOMIC DNA]</scope>
    <source>
        <strain evidence="2">JCM 11590</strain>
    </source>
</reference>
<dbReference type="InterPro" id="IPR010774">
    <property type="entry name" value="YbcO"/>
</dbReference>
<keyword evidence="2" id="KW-1185">Reference proteome</keyword>
<name>A0ABQ2CRP0_9GAMM</name>
<organism evidence="1 2">
    <name type="scientific">Halopseudomonas pertucinogena</name>
    <dbReference type="NCBI Taxonomy" id="86175"/>
    <lineage>
        <taxon>Bacteria</taxon>
        <taxon>Pseudomonadati</taxon>
        <taxon>Pseudomonadota</taxon>
        <taxon>Gammaproteobacteria</taxon>
        <taxon>Pseudomonadales</taxon>
        <taxon>Pseudomonadaceae</taxon>
        <taxon>Halopseudomonas</taxon>
    </lineage>
</organism>
<dbReference type="EMBL" id="BMNN01000006">
    <property type="protein sequence ID" value="GGJ06408.1"/>
    <property type="molecule type" value="Genomic_DNA"/>
</dbReference>
<comment type="caution">
    <text evidence="1">The sequence shown here is derived from an EMBL/GenBank/DDBJ whole genome shotgun (WGS) entry which is preliminary data.</text>
</comment>
<dbReference type="Pfam" id="PF07102">
    <property type="entry name" value="YbcO"/>
    <property type="match status" value="1"/>
</dbReference>
<evidence type="ECO:0000313" key="2">
    <source>
        <dbReference type="Proteomes" id="UP000633263"/>
    </source>
</evidence>
<evidence type="ECO:0000313" key="1">
    <source>
        <dbReference type="EMBL" id="GGJ06408.1"/>
    </source>
</evidence>
<accession>A0ABQ2CRP0</accession>
<gene>
    <name evidence="1" type="ORF">GCM10009083_24230</name>
</gene>
<sequence>MTRIVSKKLRDSARGQDCTLRLPGCRFNPEYTVLCHLPVGMKGMSMKSPDLFAAFGCDHCHGVIDGRIKGEYDHSDLLRALAETQMKWVQMGLLTVKGVA</sequence>
<dbReference type="Proteomes" id="UP000633263">
    <property type="component" value="Unassembled WGS sequence"/>
</dbReference>
<evidence type="ECO:0008006" key="3">
    <source>
        <dbReference type="Google" id="ProtNLM"/>
    </source>
</evidence>
<proteinExistence type="predicted"/>